<evidence type="ECO:0000313" key="4">
    <source>
        <dbReference type="EMBL" id="CAA2619222.1"/>
    </source>
</evidence>
<reference evidence="5" key="1">
    <citation type="submission" date="2020-02" db="EMBL/GenBank/DDBJ databases">
        <authorList>
            <person name="Scholz U."/>
            <person name="Mascher M."/>
            <person name="Fiebig A."/>
        </authorList>
    </citation>
    <scope>NUCLEOTIDE SEQUENCE</scope>
</reference>
<gene>
    <name evidence="4" type="ORF">SI7747_04005389</name>
    <name evidence="5" type="ORF">SI8410_04005893</name>
</gene>
<dbReference type="PANTHER" id="PTHR33091:SF94">
    <property type="entry name" value="PROTEASE INHIBITOR PROTEIN"/>
    <property type="match status" value="1"/>
</dbReference>
<comment type="similarity">
    <text evidence="1">Belongs to the protease inhibitor I13 (potato type I serine protease inhibitor) family.</text>
</comment>
<dbReference type="PROSITE" id="PS00285">
    <property type="entry name" value="POTATO_INHIBITOR"/>
    <property type="match status" value="1"/>
</dbReference>
<evidence type="ECO:0000256" key="3">
    <source>
        <dbReference type="ARBA" id="ARBA00022900"/>
    </source>
</evidence>
<dbReference type="Gene3D" id="3.30.10.10">
    <property type="entry name" value="Trypsin Inhibitor V, subunit A"/>
    <property type="match status" value="1"/>
</dbReference>
<dbReference type="OrthoDB" id="599354at2759"/>
<dbReference type="GO" id="GO:0009611">
    <property type="term" value="P:response to wounding"/>
    <property type="evidence" value="ECO:0007669"/>
    <property type="project" value="InterPro"/>
</dbReference>
<dbReference type="Proteomes" id="UP000663760">
    <property type="component" value="Chromosome 4"/>
</dbReference>
<name>A0A7I8KCM5_SPIIN</name>
<dbReference type="PRINTS" id="PR00292">
    <property type="entry name" value="POTATOINHBTR"/>
</dbReference>
<dbReference type="AlphaFoldDB" id="A0A7I8KCM5"/>
<evidence type="ECO:0000256" key="1">
    <source>
        <dbReference type="ARBA" id="ARBA00008210"/>
    </source>
</evidence>
<sequence length="69" mass="7610">MGDCEGKSSWPELVGYTGIHAAAIIENQNHLVDAIIVKEGSSVPLDYRCNRVWVWVNKLGIVFKTPIIG</sequence>
<dbReference type="SUPFAM" id="SSF54654">
    <property type="entry name" value="CI-2 family of serine protease inhibitors"/>
    <property type="match status" value="1"/>
</dbReference>
<evidence type="ECO:0000313" key="6">
    <source>
        <dbReference type="Proteomes" id="UP000663760"/>
    </source>
</evidence>
<dbReference type="EMBL" id="LR743591">
    <property type="protein sequence ID" value="CAA2619222.1"/>
    <property type="molecule type" value="Genomic_DNA"/>
</dbReference>
<proteinExistence type="inferred from homology"/>
<dbReference type="GO" id="GO:0004867">
    <property type="term" value="F:serine-type endopeptidase inhibitor activity"/>
    <property type="evidence" value="ECO:0007669"/>
    <property type="project" value="UniProtKB-KW"/>
</dbReference>
<organism evidence="5 6">
    <name type="scientific">Spirodela intermedia</name>
    <name type="common">Intermediate duckweed</name>
    <dbReference type="NCBI Taxonomy" id="51605"/>
    <lineage>
        <taxon>Eukaryota</taxon>
        <taxon>Viridiplantae</taxon>
        <taxon>Streptophyta</taxon>
        <taxon>Embryophyta</taxon>
        <taxon>Tracheophyta</taxon>
        <taxon>Spermatophyta</taxon>
        <taxon>Magnoliopsida</taxon>
        <taxon>Liliopsida</taxon>
        <taxon>Araceae</taxon>
        <taxon>Lemnoideae</taxon>
        <taxon>Spirodela</taxon>
    </lineage>
</organism>
<evidence type="ECO:0000313" key="5">
    <source>
        <dbReference type="EMBL" id="CAA7395232.1"/>
    </source>
</evidence>
<keyword evidence="6" id="KW-1185">Reference proteome</keyword>
<dbReference type="Pfam" id="PF00280">
    <property type="entry name" value="potato_inhibit"/>
    <property type="match status" value="1"/>
</dbReference>
<keyword evidence="2" id="KW-0646">Protease inhibitor</keyword>
<dbReference type="InterPro" id="IPR036354">
    <property type="entry name" value="Prot_inh_pot1_sf"/>
</dbReference>
<dbReference type="PANTHER" id="PTHR33091">
    <property type="entry name" value="PROTEIN, PUTATIVE, EXPRESSED-RELATED"/>
    <property type="match status" value="1"/>
</dbReference>
<dbReference type="EMBL" id="LR746267">
    <property type="protein sequence ID" value="CAA7395232.1"/>
    <property type="molecule type" value="Genomic_DNA"/>
</dbReference>
<accession>A0A7I8KCM5</accession>
<keyword evidence="3" id="KW-0722">Serine protease inhibitor</keyword>
<evidence type="ECO:0000256" key="2">
    <source>
        <dbReference type="ARBA" id="ARBA00022690"/>
    </source>
</evidence>
<dbReference type="InterPro" id="IPR000864">
    <property type="entry name" value="Prot_inh_pot1"/>
</dbReference>
<protein>
    <submittedName>
        <fullName evidence="5">Uncharacterized protein</fullName>
    </submittedName>
</protein>